<sequence length="51" mass="5282">MLQVTAFGIVRFVGMGTGNKGLYITGGVCLVAGMALKQLGSVRGARKRLGQ</sequence>
<dbReference type="AlphaFoldDB" id="A0A563VRW7"/>
<keyword evidence="3" id="KW-1185">Reference proteome</keyword>
<name>A0A563VRW7_9CYAN</name>
<feature type="transmembrane region" description="Helical" evidence="1">
    <location>
        <begin position="21"/>
        <end position="39"/>
    </location>
</feature>
<keyword evidence="1" id="KW-0812">Transmembrane</keyword>
<gene>
    <name evidence="2" type="ORF">H1P_2320012</name>
</gene>
<protein>
    <submittedName>
        <fullName evidence="2">Uncharacterized protein</fullName>
    </submittedName>
</protein>
<proteinExistence type="predicted"/>
<keyword evidence="1" id="KW-1133">Transmembrane helix</keyword>
<keyword evidence="1" id="KW-0472">Membrane</keyword>
<accession>A0A563VRW7</accession>
<organism evidence="2 3">
    <name type="scientific">Hyella patelloides LEGE 07179</name>
    <dbReference type="NCBI Taxonomy" id="945734"/>
    <lineage>
        <taxon>Bacteria</taxon>
        <taxon>Bacillati</taxon>
        <taxon>Cyanobacteriota</taxon>
        <taxon>Cyanophyceae</taxon>
        <taxon>Pleurocapsales</taxon>
        <taxon>Hyellaceae</taxon>
        <taxon>Hyella</taxon>
    </lineage>
</organism>
<evidence type="ECO:0000256" key="1">
    <source>
        <dbReference type="SAM" id="Phobius"/>
    </source>
</evidence>
<dbReference type="RefSeq" id="WP_222427214.1">
    <property type="nucleotide sequence ID" value="NZ_LR213977.1"/>
</dbReference>
<evidence type="ECO:0000313" key="2">
    <source>
        <dbReference type="EMBL" id="VEP14027.1"/>
    </source>
</evidence>
<dbReference type="EMBL" id="CAACVJ010000149">
    <property type="protein sequence ID" value="VEP14027.1"/>
    <property type="molecule type" value="Genomic_DNA"/>
</dbReference>
<dbReference type="Proteomes" id="UP000320055">
    <property type="component" value="Unassembled WGS sequence"/>
</dbReference>
<reference evidence="2 3" key="1">
    <citation type="submission" date="2019-01" db="EMBL/GenBank/DDBJ databases">
        <authorList>
            <person name="Brito A."/>
        </authorList>
    </citation>
    <scope>NUCLEOTIDE SEQUENCE [LARGE SCALE GENOMIC DNA]</scope>
    <source>
        <strain evidence="2">1</strain>
    </source>
</reference>
<evidence type="ECO:0000313" key="3">
    <source>
        <dbReference type="Proteomes" id="UP000320055"/>
    </source>
</evidence>